<dbReference type="EC" id="7.1.1.-" evidence="5"/>
<dbReference type="GO" id="GO:0008137">
    <property type="term" value="F:NADH dehydrogenase (ubiquinone) activity"/>
    <property type="evidence" value="ECO:0007669"/>
    <property type="project" value="InterPro"/>
</dbReference>
<evidence type="ECO:0000256" key="2">
    <source>
        <dbReference type="ARBA" id="ARBA00022692"/>
    </source>
</evidence>
<dbReference type="STRING" id="1191523.MROS_0132"/>
<evidence type="ECO:0000313" key="8">
    <source>
        <dbReference type="EMBL" id="AFN73376.1"/>
    </source>
</evidence>
<feature type="transmembrane region" description="Helical" evidence="5">
    <location>
        <begin position="54"/>
        <end position="81"/>
    </location>
</feature>
<keyword evidence="9" id="KW-1185">Reference proteome</keyword>
<evidence type="ECO:0000259" key="7">
    <source>
        <dbReference type="Pfam" id="PF00361"/>
    </source>
</evidence>
<keyword evidence="4 5" id="KW-0472">Membrane</keyword>
<dbReference type="KEGG" id="mro:MROS_0132"/>
<evidence type="ECO:0000256" key="3">
    <source>
        <dbReference type="ARBA" id="ARBA00022989"/>
    </source>
</evidence>
<keyword evidence="5" id="KW-0830">Ubiquinone</keyword>
<feature type="transmembrane region" description="Helical" evidence="5">
    <location>
        <begin position="118"/>
        <end position="137"/>
    </location>
</feature>
<comment type="similarity">
    <text evidence="5">Belongs to the complex I subunit 2 family.</text>
</comment>
<comment type="subcellular location">
    <subcellularLocation>
        <location evidence="1">Endomembrane system</location>
        <topology evidence="1">Multi-pass membrane protein</topology>
    </subcellularLocation>
    <subcellularLocation>
        <location evidence="6">Membrane</location>
        <topology evidence="6">Multi-pass membrane protein</topology>
    </subcellularLocation>
</comment>
<dbReference type="HOGENOM" id="CLU_007100_1_3_10"/>
<dbReference type="EMBL" id="CP003557">
    <property type="protein sequence ID" value="AFN73376.1"/>
    <property type="molecule type" value="Genomic_DNA"/>
</dbReference>
<feature type="transmembrane region" description="Helical" evidence="5">
    <location>
        <begin position="433"/>
        <end position="454"/>
    </location>
</feature>
<keyword evidence="5" id="KW-0813">Transport</keyword>
<dbReference type="PATRIC" id="fig|1191523.3.peg.136"/>
<reference evidence="8 9" key="1">
    <citation type="journal article" date="2013" name="PLoS ONE">
        <title>Genomic analysis of Melioribacter roseus, facultatively anaerobic organotrophic bacterium representing a novel deep lineage within Bacteriodetes/Chlorobi group.</title>
        <authorList>
            <person name="Kadnikov V.V."/>
            <person name="Mardanov A.V."/>
            <person name="Podosokorskaya O.A."/>
            <person name="Gavrilov S.N."/>
            <person name="Kublanov I.V."/>
            <person name="Beletsky A.V."/>
            <person name="Bonch-Osmolovskaya E.A."/>
            <person name="Ravin N.V."/>
        </authorList>
    </citation>
    <scope>NUCLEOTIDE SEQUENCE [LARGE SCALE GENOMIC DNA]</scope>
    <source>
        <strain evidence="9">JCM 17771 / P3M-2</strain>
    </source>
</reference>
<keyword evidence="3 5" id="KW-1133">Transmembrane helix</keyword>
<feature type="domain" description="NADH:quinone oxidoreductase/Mrp antiporter transmembrane" evidence="7">
    <location>
        <begin position="115"/>
        <end position="409"/>
    </location>
</feature>
<accession>I7A074</accession>
<feature type="transmembrane region" description="Helical" evidence="5">
    <location>
        <begin position="93"/>
        <end position="112"/>
    </location>
</feature>
<gene>
    <name evidence="5" type="primary">nuoN</name>
    <name evidence="8" type="ordered locus">MROS_0132</name>
</gene>
<feature type="transmembrane region" description="Helical" evidence="5">
    <location>
        <begin position="149"/>
        <end position="172"/>
    </location>
</feature>
<dbReference type="GO" id="GO:0050136">
    <property type="term" value="F:NADH dehydrogenase (quinone) (non-electrogenic) activity"/>
    <property type="evidence" value="ECO:0007669"/>
    <property type="project" value="UniProtKB-UniRule"/>
</dbReference>
<keyword evidence="5" id="KW-1278">Translocase</keyword>
<comment type="subunit">
    <text evidence="5">NDH-1 is composed of 14 different subunits. Subunits NuoA, H, J, K, L, M, N constitute the membrane sector of the complex.</text>
</comment>
<keyword evidence="5" id="KW-0520">NAD</keyword>
<evidence type="ECO:0000256" key="5">
    <source>
        <dbReference type="HAMAP-Rule" id="MF_00445"/>
    </source>
</evidence>
<feature type="transmembrane region" description="Helical" evidence="5">
    <location>
        <begin position="289"/>
        <end position="310"/>
    </location>
</feature>
<dbReference type="PANTHER" id="PTHR22773">
    <property type="entry name" value="NADH DEHYDROGENASE"/>
    <property type="match status" value="1"/>
</dbReference>
<feature type="transmembrane region" description="Helical" evidence="5">
    <location>
        <begin position="229"/>
        <end position="251"/>
    </location>
</feature>
<feature type="transmembrane region" description="Helical" evidence="5">
    <location>
        <begin position="29"/>
        <end position="48"/>
    </location>
</feature>
<organism evidence="8 9">
    <name type="scientific">Melioribacter roseus (strain DSM 23840 / JCM 17771 / VKM B-2668 / P3M-2)</name>
    <dbReference type="NCBI Taxonomy" id="1191523"/>
    <lineage>
        <taxon>Bacteria</taxon>
        <taxon>Pseudomonadati</taxon>
        <taxon>Ignavibacteriota</taxon>
        <taxon>Ignavibacteria</taxon>
        <taxon>Ignavibacteriales</taxon>
        <taxon>Melioribacteraceae</taxon>
        <taxon>Melioribacter</taxon>
    </lineage>
</organism>
<feature type="transmembrane region" description="Helical" evidence="5">
    <location>
        <begin position="358"/>
        <end position="377"/>
    </location>
</feature>
<name>I7A074_MELRP</name>
<dbReference type="GO" id="GO:0012505">
    <property type="term" value="C:endomembrane system"/>
    <property type="evidence" value="ECO:0007669"/>
    <property type="project" value="UniProtKB-SubCell"/>
</dbReference>
<evidence type="ECO:0000313" key="9">
    <source>
        <dbReference type="Proteomes" id="UP000009011"/>
    </source>
</evidence>
<dbReference type="GO" id="GO:0005886">
    <property type="term" value="C:plasma membrane"/>
    <property type="evidence" value="ECO:0007669"/>
    <property type="project" value="UniProtKB-UniRule"/>
</dbReference>
<evidence type="ECO:0000256" key="4">
    <source>
        <dbReference type="ARBA" id="ARBA00023136"/>
    </source>
</evidence>
<dbReference type="GO" id="GO:0048038">
    <property type="term" value="F:quinone binding"/>
    <property type="evidence" value="ECO:0007669"/>
    <property type="project" value="UniProtKB-KW"/>
</dbReference>
<dbReference type="AlphaFoldDB" id="I7A074"/>
<dbReference type="NCBIfam" id="TIGR01770">
    <property type="entry name" value="NDH_I_N"/>
    <property type="match status" value="1"/>
</dbReference>
<dbReference type="InterPro" id="IPR001750">
    <property type="entry name" value="ND/Mrp_TM"/>
</dbReference>
<sequence length="467" mass="50381">MLIPFILMGVTILISVLIEIYFKRSEEILPWFSAIAFLAAGIISLWNINERALLFGGMIEAGGISAIFNFIFNVAAMLVVLASADYLKKYGTYYGEYYILIQSSVLGMMVMASTQDLLMIFMGLELMSICFYILAGINRKKLTANEASLKYFLLGAFASGFILYGLALVYGATQTTGIFTIVDNIVSMQGNIVFWTGVLLLVVGFSFKIAAVPFHMWVPDVYQGAATTVTGLMSTAGKTAAFGVLIILLALSSPVNGNNVLQPYFAVIATLSMVAGSVIALSQSNLKRLLAYSSIAHAGYMSIGLAANNVESISGIIFYLAAYTFMNIGAFAIISVIEGESDANLDIDSYAGLNSRSPFLAAVMSLFMFALAGIPPLAGFFGKYYVFLGAIEGGLTWLAIVGVLSSVISVYFYLKVVVYIYFKEPQKDLTINVSPYSLSAIIISALFVLIFGLFPDLLLRVISIAVG</sequence>
<feature type="transmembrane region" description="Helical" evidence="5">
    <location>
        <begin position="316"/>
        <end position="337"/>
    </location>
</feature>
<protein>
    <recommendedName>
        <fullName evidence="5">NADH-quinone oxidoreductase subunit N</fullName>
        <ecNumber evidence="5">7.1.1.-</ecNumber>
    </recommendedName>
    <alternativeName>
        <fullName evidence="5">NADH dehydrogenase I subunit N</fullName>
    </alternativeName>
    <alternativeName>
        <fullName evidence="5">NDH-1 subunit N</fullName>
    </alternativeName>
</protein>
<comment type="function">
    <text evidence="5">NDH-1 shuttles electrons from NADH, via FMN and iron-sulfur (Fe-S) centers, to quinones in the respiratory chain. The immediate electron acceptor for the enzyme in this species is believed to be ubiquinone. Couples the redox reaction to proton translocation (for every two electrons transferred, four hydrogen ions are translocated across the cytoplasmic membrane), and thus conserves the redox energy in a proton gradient.</text>
</comment>
<comment type="catalytic activity">
    <reaction evidence="5">
        <text>a quinone + NADH + 5 H(+)(in) = a quinol + NAD(+) + 4 H(+)(out)</text>
        <dbReference type="Rhea" id="RHEA:57888"/>
        <dbReference type="ChEBI" id="CHEBI:15378"/>
        <dbReference type="ChEBI" id="CHEBI:24646"/>
        <dbReference type="ChEBI" id="CHEBI:57540"/>
        <dbReference type="ChEBI" id="CHEBI:57945"/>
        <dbReference type="ChEBI" id="CHEBI:132124"/>
    </reaction>
</comment>
<dbReference type="InterPro" id="IPR010096">
    <property type="entry name" value="NADH-Q_OxRdtase_suN/2"/>
</dbReference>
<feature type="transmembrane region" description="Helical" evidence="5">
    <location>
        <begin position="6"/>
        <end position="22"/>
    </location>
</feature>
<evidence type="ECO:0000256" key="1">
    <source>
        <dbReference type="ARBA" id="ARBA00004127"/>
    </source>
</evidence>
<evidence type="ECO:0000256" key="6">
    <source>
        <dbReference type="RuleBase" id="RU000320"/>
    </source>
</evidence>
<feature type="transmembrane region" description="Helical" evidence="5">
    <location>
        <begin position="397"/>
        <end position="421"/>
    </location>
</feature>
<dbReference type="eggNOG" id="COG1007">
    <property type="taxonomic scope" value="Bacteria"/>
</dbReference>
<keyword evidence="5" id="KW-0874">Quinone</keyword>
<proteinExistence type="inferred from homology"/>
<feature type="transmembrane region" description="Helical" evidence="5">
    <location>
        <begin position="192"/>
        <end position="217"/>
    </location>
</feature>
<keyword evidence="2 5" id="KW-0812">Transmembrane</keyword>
<dbReference type="Pfam" id="PF00361">
    <property type="entry name" value="Proton_antipo_M"/>
    <property type="match status" value="1"/>
</dbReference>
<dbReference type="GO" id="GO:0042773">
    <property type="term" value="P:ATP synthesis coupled electron transport"/>
    <property type="evidence" value="ECO:0007669"/>
    <property type="project" value="InterPro"/>
</dbReference>
<dbReference type="HAMAP" id="MF_00445">
    <property type="entry name" value="NDH1_NuoN_1"/>
    <property type="match status" value="1"/>
</dbReference>
<dbReference type="Proteomes" id="UP000009011">
    <property type="component" value="Chromosome"/>
</dbReference>
<feature type="transmembrane region" description="Helical" evidence="5">
    <location>
        <begin position="263"/>
        <end position="282"/>
    </location>
</feature>